<dbReference type="Gene3D" id="1.10.510.10">
    <property type="entry name" value="Transferase(Phosphotransferase) domain 1"/>
    <property type="match status" value="1"/>
</dbReference>
<proteinExistence type="predicted"/>
<dbReference type="EMBL" id="EQ962657">
    <property type="protein sequence ID" value="EED15377.1"/>
    <property type="molecule type" value="Genomic_DNA"/>
</dbReference>
<evidence type="ECO:0008006" key="3">
    <source>
        <dbReference type="Google" id="ProtNLM"/>
    </source>
</evidence>
<dbReference type="AlphaFoldDB" id="B8MKM2"/>
<dbReference type="OrthoDB" id="5979581at2759"/>
<dbReference type="VEuPathDB" id="FungiDB:TSTA_048200"/>
<organism evidence="1 2">
    <name type="scientific">Talaromyces stipitatus (strain ATCC 10500 / CBS 375.48 / QM 6759 / NRRL 1006)</name>
    <name type="common">Penicillium stipitatum</name>
    <dbReference type="NCBI Taxonomy" id="441959"/>
    <lineage>
        <taxon>Eukaryota</taxon>
        <taxon>Fungi</taxon>
        <taxon>Dikarya</taxon>
        <taxon>Ascomycota</taxon>
        <taxon>Pezizomycotina</taxon>
        <taxon>Eurotiomycetes</taxon>
        <taxon>Eurotiomycetidae</taxon>
        <taxon>Eurotiales</taxon>
        <taxon>Trichocomaceae</taxon>
        <taxon>Talaromyces</taxon>
        <taxon>Talaromyces sect. Talaromyces</taxon>
    </lineage>
</organism>
<evidence type="ECO:0000313" key="2">
    <source>
        <dbReference type="Proteomes" id="UP000001745"/>
    </source>
</evidence>
<dbReference type="PhylomeDB" id="B8MKM2"/>
<protein>
    <recommendedName>
        <fullName evidence="3">Protein kinase domain-containing protein</fullName>
    </recommendedName>
</protein>
<evidence type="ECO:0000313" key="1">
    <source>
        <dbReference type="EMBL" id="EED15377.1"/>
    </source>
</evidence>
<dbReference type="STRING" id="441959.B8MKM2"/>
<dbReference type="SUPFAM" id="SSF56112">
    <property type="entry name" value="Protein kinase-like (PK-like)"/>
    <property type="match status" value="1"/>
</dbReference>
<name>B8MKM2_TALSN</name>
<dbReference type="HOGENOM" id="CLU_1367055_0_0_1"/>
<dbReference type="InParanoid" id="B8MKM2"/>
<dbReference type="InterPro" id="IPR011009">
    <property type="entry name" value="Kinase-like_dom_sf"/>
</dbReference>
<accession>B8MKM2</accession>
<dbReference type="eggNOG" id="KOG0578">
    <property type="taxonomic scope" value="Eukaryota"/>
</dbReference>
<sequence>MLINVQQQPKSRPGNWRLHNERDILKRFQPRTSNLHRLLDDVESPLEAPAIIHAYLDDDWTRASRKQRLTRKEIKSVTRNFLEVWPCCMKMVAILFRAPEVHLEIAWNTAADIWSLGVTLINLIWGFKFHIFDPQEPEGHEMYNTKIVVRQHQWFGPFPISYREIAEEDTQEAIIGQKIYAQDDEFRSTGPAHCERAFEG</sequence>
<dbReference type="Proteomes" id="UP000001745">
    <property type="component" value="Unassembled WGS sequence"/>
</dbReference>
<dbReference type="RefSeq" id="XP_002485330.1">
    <property type="nucleotide sequence ID" value="XM_002485285.1"/>
</dbReference>
<keyword evidence="2" id="KW-1185">Reference proteome</keyword>
<dbReference type="GeneID" id="8107002"/>
<reference evidence="2" key="1">
    <citation type="journal article" date="2015" name="Genome Announc.">
        <title>Genome sequence of the AIDS-associated pathogen Penicillium marneffei (ATCC18224) and its near taxonomic relative Talaromyces stipitatus (ATCC10500).</title>
        <authorList>
            <person name="Nierman W.C."/>
            <person name="Fedorova-Abrams N.D."/>
            <person name="Andrianopoulos A."/>
        </authorList>
    </citation>
    <scope>NUCLEOTIDE SEQUENCE [LARGE SCALE GENOMIC DNA]</scope>
    <source>
        <strain evidence="2">ATCC 10500 / CBS 375.48 / QM 6759 / NRRL 1006</strain>
    </source>
</reference>
<gene>
    <name evidence="1" type="ORF">TSTA_048200</name>
</gene>